<dbReference type="InterPro" id="IPR036513">
    <property type="entry name" value="STAS_dom_sf"/>
</dbReference>
<keyword evidence="5" id="KW-1185">Reference proteome</keyword>
<evidence type="ECO:0000313" key="5">
    <source>
        <dbReference type="Proteomes" id="UP000187526"/>
    </source>
</evidence>
<dbReference type="STRING" id="418702.BJN45_05885"/>
<dbReference type="Proteomes" id="UP000187526">
    <property type="component" value="Unassembled WGS sequence"/>
</dbReference>
<dbReference type="EMBL" id="MTHD01000002">
    <property type="protein sequence ID" value="OMG54729.1"/>
    <property type="molecule type" value="Genomic_DNA"/>
</dbReference>
<dbReference type="Gene3D" id="3.30.750.24">
    <property type="entry name" value="STAS domain"/>
    <property type="match status" value="1"/>
</dbReference>
<organism evidence="4 5">
    <name type="scientific">Azonexus hydrophilus</name>
    <dbReference type="NCBI Taxonomy" id="418702"/>
    <lineage>
        <taxon>Bacteria</taxon>
        <taxon>Pseudomonadati</taxon>
        <taxon>Pseudomonadota</taxon>
        <taxon>Betaproteobacteria</taxon>
        <taxon>Rhodocyclales</taxon>
        <taxon>Azonexaceae</taxon>
        <taxon>Azonexus</taxon>
    </lineage>
</organism>
<dbReference type="OrthoDB" id="9796076at2"/>
<dbReference type="RefSeq" id="WP_076093061.1">
    <property type="nucleotide sequence ID" value="NZ_MTHD01000002.1"/>
</dbReference>
<evidence type="ECO:0000259" key="3">
    <source>
        <dbReference type="PROSITE" id="PS50801"/>
    </source>
</evidence>
<protein>
    <recommendedName>
        <fullName evidence="2">Anti-sigma factor antagonist</fullName>
    </recommendedName>
</protein>
<evidence type="ECO:0000256" key="2">
    <source>
        <dbReference type="RuleBase" id="RU003749"/>
    </source>
</evidence>
<feature type="domain" description="STAS" evidence="3">
    <location>
        <begin position="18"/>
        <end position="113"/>
    </location>
</feature>
<dbReference type="CDD" id="cd07043">
    <property type="entry name" value="STAS_anti-anti-sigma_factors"/>
    <property type="match status" value="1"/>
</dbReference>
<evidence type="ECO:0000313" key="4">
    <source>
        <dbReference type="EMBL" id="OMG54729.1"/>
    </source>
</evidence>
<dbReference type="Pfam" id="PF01740">
    <property type="entry name" value="STAS"/>
    <property type="match status" value="1"/>
</dbReference>
<dbReference type="PROSITE" id="PS50801">
    <property type="entry name" value="STAS"/>
    <property type="match status" value="1"/>
</dbReference>
<dbReference type="InterPro" id="IPR003658">
    <property type="entry name" value="Anti-sigma_ant"/>
</dbReference>
<dbReference type="PANTHER" id="PTHR33495">
    <property type="entry name" value="ANTI-SIGMA FACTOR ANTAGONIST TM_1081-RELATED-RELATED"/>
    <property type="match status" value="1"/>
</dbReference>
<sequence>MRDGVEITSRKSGDFDWLGIAGEVDMHASPQVRKALLDALQPKSALLVDLSAVRYMDSSGVACLVEAFQTARKQGSRFALVAVAQPVLNVLRLARLDKVFTLYASLDEALAGGG</sequence>
<dbReference type="NCBIfam" id="TIGR00377">
    <property type="entry name" value="ant_ant_sig"/>
    <property type="match status" value="1"/>
</dbReference>
<dbReference type="SUPFAM" id="SSF52091">
    <property type="entry name" value="SpoIIaa-like"/>
    <property type="match status" value="1"/>
</dbReference>
<name>A0A1R1I819_9RHOO</name>
<reference evidence="4 5" key="1">
    <citation type="submission" date="2016-10" db="EMBL/GenBank/DDBJ databases">
        <title>Alkaliphiles isolated from bioreactors.</title>
        <authorList>
            <person name="Salah Z."/>
            <person name="Rout S.P."/>
            <person name="Humphreys P.N."/>
        </authorList>
    </citation>
    <scope>NUCLEOTIDE SEQUENCE [LARGE SCALE GENOMIC DNA]</scope>
    <source>
        <strain evidence="4 5">ZS02</strain>
    </source>
</reference>
<gene>
    <name evidence="4" type="ORF">BJN45_05885</name>
</gene>
<comment type="similarity">
    <text evidence="1 2">Belongs to the anti-sigma-factor antagonist family.</text>
</comment>
<evidence type="ECO:0000256" key="1">
    <source>
        <dbReference type="ARBA" id="ARBA00009013"/>
    </source>
</evidence>
<dbReference type="AlphaFoldDB" id="A0A1R1I819"/>
<proteinExistence type="inferred from homology"/>
<accession>A0A1R1I819</accession>
<dbReference type="GO" id="GO:0043856">
    <property type="term" value="F:anti-sigma factor antagonist activity"/>
    <property type="evidence" value="ECO:0007669"/>
    <property type="project" value="InterPro"/>
</dbReference>
<comment type="caution">
    <text evidence="4">The sequence shown here is derived from an EMBL/GenBank/DDBJ whole genome shotgun (WGS) entry which is preliminary data.</text>
</comment>
<dbReference type="PANTHER" id="PTHR33495:SF2">
    <property type="entry name" value="ANTI-SIGMA FACTOR ANTAGONIST TM_1081-RELATED"/>
    <property type="match status" value="1"/>
</dbReference>
<dbReference type="InterPro" id="IPR002645">
    <property type="entry name" value="STAS_dom"/>
</dbReference>